<sequence>MAQAKQSESVTLQIPTEILADIDTIAGATERSRSHIILRALRGYLLQEGADILEAIEGGAQLDAGQHEDFDDVLAEMDRIIAGKVASSPSGSPPGRPITSDARAPISEIEVRPPQRPLRSP</sequence>
<dbReference type="Proteomes" id="UP000247536">
    <property type="component" value="Unassembled WGS sequence"/>
</dbReference>
<accession>A0ABX5NUW8</accession>
<dbReference type="EMBL" id="QJRY01000001">
    <property type="protein sequence ID" value="PYB76967.1"/>
    <property type="molecule type" value="Genomic_DNA"/>
</dbReference>
<evidence type="ECO:0000313" key="3">
    <source>
        <dbReference type="EMBL" id="PYB76967.1"/>
    </source>
</evidence>
<evidence type="ECO:0000259" key="2">
    <source>
        <dbReference type="Pfam" id="PF01402"/>
    </source>
</evidence>
<dbReference type="InterPro" id="IPR002145">
    <property type="entry name" value="CopG"/>
</dbReference>
<organism evidence="3 4">
    <name type="scientific">Rhizobium wuzhouense</name>
    <dbReference type="NCBI Taxonomy" id="1986026"/>
    <lineage>
        <taxon>Bacteria</taxon>
        <taxon>Pseudomonadati</taxon>
        <taxon>Pseudomonadota</taxon>
        <taxon>Alphaproteobacteria</taxon>
        <taxon>Hyphomicrobiales</taxon>
        <taxon>Rhizobiaceae</taxon>
        <taxon>Rhizobium/Agrobacterium group</taxon>
        <taxon>Rhizobium</taxon>
    </lineage>
</organism>
<dbReference type="RefSeq" id="WP_110789400.1">
    <property type="nucleotide sequence ID" value="NZ_QJRY01000001.1"/>
</dbReference>
<proteinExistence type="predicted"/>
<reference evidence="3 4" key="1">
    <citation type="submission" date="2018-06" db="EMBL/GenBank/DDBJ databases">
        <title>Rhizobium wuzhouense sp. nov., isolated from roots of Oryza officinalis.</title>
        <authorList>
            <person name="Yuan T."/>
        </authorList>
    </citation>
    <scope>NUCLEOTIDE SEQUENCE [LARGE SCALE GENOMIC DNA]</scope>
    <source>
        <strain evidence="3 4">W44</strain>
    </source>
</reference>
<protein>
    <submittedName>
        <fullName evidence="3">CopG family transcriptional regulator</fullName>
    </submittedName>
</protein>
<dbReference type="SUPFAM" id="SSF47598">
    <property type="entry name" value="Ribbon-helix-helix"/>
    <property type="match status" value="1"/>
</dbReference>
<evidence type="ECO:0000256" key="1">
    <source>
        <dbReference type="SAM" id="MobiDB-lite"/>
    </source>
</evidence>
<gene>
    <name evidence="3" type="ORF">DMY87_00815</name>
</gene>
<keyword evidence="4" id="KW-1185">Reference proteome</keyword>
<comment type="caution">
    <text evidence="3">The sequence shown here is derived from an EMBL/GenBank/DDBJ whole genome shotgun (WGS) entry which is preliminary data.</text>
</comment>
<feature type="region of interest" description="Disordered" evidence="1">
    <location>
        <begin position="84"/>
        <end position="121"/>
    </location>
</feature>
<evidence type="ECO:0000313" key="4">
    <source>
        <dbReference type="Proteomes" id="UP000247536"/>
    </source>
</evidence>
<feature type="domain" description="Ribbon-helix-helix protein CopG" evidence="2">
    <location>
        <begin position="9"/>
        <end position="48"/>
    </location>
</feature>
<dbReference type="InterPro" id="IPR010985">
    <property type="entry name" value="Ribbon_hlx_hlx"/>
</dbReference>
<dbReference type="Pfam" id="PF01402">
    <property type="entry name" value="RHH_1"/>
    <property type="match status" value="1"/>
</dbReference>
<name>A0ABX5NUW8_9HYPH</name>